<name>A0A6J0PNF3_ELAGV</name>
<sequence>MFSSFYPTIIGLIHDMSDLEAGYTKLADIRSAWKNMVAAADVEKAVVLEQLKSAAEREAKLKEEVFQLIDAFISSGAELKSAHGTISALDVQVKSKRHSLHRLRRERDGCIEELKAERRHHRANLERLALAEEELSSAQADTDLAKAEAESAKEALDRAVKDF</sequence>
<gene>
    <name evidence="3" type="primary">LOC109506354</name>
</gene>
<evidence type="ECO:0000313" key="3">
    <source>
        <dbReference type="RefSeq" id="XP_019708848.1"/>
    </source>
</evidence>
<accession>A0A6J0PNF3</accession>
<proteinExistence type="predicted"/>
<evidence type="ECO:0000313" key="2">
    <source>
        <dbReference type="Proteomes" id="UP000504607"/>
    </source>
</evidence>
<protein>
    <submittedName>
        <fullName evidence="3">Uncharacterized protein LOC109506354</fullName>
    </submittedName>
</protein>
<reference evidence="3" key="1">
    <citation type="submission" date="2025-08" db="UniProtKB">
        <authorList>
            <consortium name="RefSeq"/>
        </authorList>
    </citation>
    <scope>IDENTIFICATION</scope>
</reference>
<organism evidence="2 3">
    <name type="scientific">Elaeis guineensis var. tenera</name>
    <name type="common">Oil palm</name>
    <dbReference type="NCBI Taxonomy" id="51953"/>
    <lineage>
        <taxon>Eukaryota</taxon>
        <taxon>Viridiplantae</taxon>
        <taxon>Streptophyta</taxon>
        <taxon>Embryophyta</taxon>
        <taxon>Tracheophyta</taxon>
        <taxon>Spermatophyta</taxon>
        <taxon>Magnoliopsida</taxon>
        <taxon>Liliopsida</taxon>
        <taxon>Arecaceae</taxon>
        <taxon>Arecoideae</taxon>
        <taxon>Cocoseae</taxon>
        <taxon>Elaeidinae</taxon>
        <taxon>Elaeis</taxon>
    </lineage>
</organism>
<dbReference type="InParanoid" id="A0A6J0PNF3"/>
<keyword evidence="2" id="KW-1185">Reference proteome</keyword>
<keyword evidence="1" id="KW-0175">Coiled coil</keyword>
<evidence type="ECO:0000256" key="1">
    <source>
        <dbReference type="SAM" id="Coils"/>
    </source>
</evidence>
<dbReference type="RefSeq" id="XP_019708848.1">
    <property type="nucleotide sequence ID" value="XM_019853289.2"/>
</dbReference>
<dbReference type="AlphaFoldDB" id="A0A6J0PNF3"/>
<dbReference type="Proteomes" id="UP000504607">
    <property type="component" value="Chromosome 10"/>
</dbReference>
<feature type="coiled-coil region" evidence="1">
    <location>
        <begin position="111"/>
        <end position="155"/>
    </location>
</feature>